<dbReference type="PANTHER" id="PTHR24111:SF0">
    <property type="entry name" value="LEUCINE-RICH REPEAT-CONTAINING PROTEIN"/>
    <property type="match status" value="1"/>
</dbReference>
<evidence type="ECO:0000313" key="2">
    <source>
        <dbReference type="EMBL" id="EED90356.1"/>
    </source>
</evidence>
<evidence type="ECO:0000313" key="3">
    <source>
        <dbReference type="Proteomes" id="UP000001449"/>
    </source>
</evidence>
<dbReference type="SUPFAM" id="SSF52047">
    <property type="entry name" value="RNI-like"/>
    <property type="match status" value="1"/>
</dbReference>
<dbReference type="EMBL" id="CM000645">
    <property type="protein sequence ID" value="EED90356.1"/>
    <property type="molecule type" value="Genomic_DNA"/>
</dbReference>
<dbReference type="KEGG" id="tps:THAPSDRAFT_7853"/>
<sequence length="401" mass="44633">MSQTLFSVDGDDDNSVNGAGITHYHDKRLLHTTAFTATSNFLEDLTDKRMYTTSYHPKLSNEIIQLKHNDPTLDALTFSEWGRGFDIHAWERLGSFLKTNTHLKELSISCCRLERNSFGRLCEGLKYNSSVQVIQLRHSHRLEVASVNGLQQVIQNNPSLRKLDLSDCSLDADGVEAIADALCSHECALQELHLVKMDIGKRGDEILASIVKILKNSLSHLRVVCIDKNPIDCNSAFALAGSLINNTDLETLCLDINLNHPSDPFVESGLIHFLHLVCDPSSIEATFDSNHTLSSLGFANLRNMESGVDDANLLCRALRVNGRIEDKLLAARMKIVLCHVLQRINFAEFALMDACILPRVLELVDNTLVKVGEADIVPITQMERLSASYIVLKNMPQVCGR</sequence>
<dbReference type="SMART" id="SM00368">
    <property type="entry name" value="LRR_RI"/>
    <property type="match status" value="2"/>
</dbReference>
<protein>
    <submittedName>
        <fullName evidence="2">Uncharacterized protein</fullName>
    </submittedName>
</protein>
<dbReference type="Pfam" id="PF13516">
    <property type="entry name" value="LRR_6"/>
    <property type="match status" value="2"/>
</dbReference>
<dbReference type="InterPro" id="IPR032675">
    <property type="entry name" value="LRR_dom_sf"/>
</dbReference>
<gene>
    <name evidence="2" type="ORF">THAPSDRAFT_7853</name>
</gene>
<dbReference type="InterPro" id="IPR001611">
    <property type="entry name" value="Leu-rich_rpt"/>
</dbReference>
<keyword evidence="3" id="KW-1185">Reference proteome</keyword>
<dbReference type="eggNOG" id="KOG4308">
    <property type="taxonomic scope" value="Eukaryota"/>
</dbReference>
<proteinExistence type="predicted"/>
<dbReference type="RefSeq" id="XP_002292381.1">
    <property type="nucleotide sequence ID" value="XM_002292345.1"/>
</dbReference>
<reference evidence="2 3" key="2">
    <citation type="journal article" date="2008" name="Nature">
        <title>The Phaeodactylum genome reveals the evolutionary history of diatom genomes.</title>
        <authorList>
            <person name="Bowler C."/>
            <person name="Allen A.E."/>
            <person name="Badger J.H."/>
            <person name="Grimwood J."/>
            <person name="Jabbari K."/>
            <person name="Kuo A."/>
            <person name="Maheswari U."/>
            <person name="Martens C."/>
            <person name="Maumus F."/>
            <person name="Otillar R.P."/>
            <person name="Rayko E."/>
            <person name="Salamov A."/>
            <person name="Vandepoele K."/>
            <person name="Beszteri B."/>
            <person name="Gruber A."/>
            <person name="Heijde M."/>
            <person name="Katinka M."/>
            <person name="Mock T."/>
            <person name="Valentin K."/>
            <person name="Verret F."/>
            <person name="Berges J.A."/>
            <person name="Brownlee C."/>
            <person name="Cadoret J.P."/>
            <person name="Chiovitti A."/>
            <person name="Choi C.J."/>
            <person name="Coesel S."/>
            <person name="De Martino A."/>
            <person name="Detter J.C."/>
            <person name="Durkin C."/>
            <person name="Falciatore A."/>
            <person name="Fournet J."/>
            <person name="Haruta M."/>
            <person name="Huysman M.J."/>
            <person name="Jenkins B.D."/>
            <person name="Jiroutova K."/>
            <person name="Jorgensen R.E."/>
            <person name="Joubert Y."/>
            <person name="Kaplan A."/>
            <person name="Kroger N."/>
            <person name="Kroth P.G."/>
            <person name="La Roche J."/>
            <person name="Lindquist E."/>
            <person name="Lommer M."/>
            <person name="Martin-Jezequel V."/>
            <person name="Lopez P.J."/>
            <person name="Lucas S."/>
            <person name="Mangogna M."/>
            <person name="McGinnis K."/>
            <person name="Medlin L.K."/>
            <person name="Montsant A."/>
            <person name="Oudot-Le Secq M.P."/>
            <person name="Napoli C."/>
            <person name="Obornik M."/>
            <person name="Parker M.S."/>
            <person name="Petit J.L."/>
            <person name="Porcel B.M."/>
            <person name="Poulsen N."/>
            <person name="Robison M."/>
            <person name="Rychlewski L."/>
            <person name="Rynearson T.A."/>
            <person name="Schmutz J."/>
            <person name="Shapiro H."/>
            <person name="Siaut M."/>
            <person name="Stanley M."/>
            <person name="Sussman M.R."/>
            <person name="Taylor A.R."/>
            <person name="Vardi A."/>
            <person name="von Dassow P."/>
            <person name="Vyverman W."/>
            <person name="Willis A."/>
            <person name="Wyrwicz L.S."/>
            <person name="Rokhsar D.S."/>
            <person name="Weissenbach J."/>
            <person name="Armbrust E.V."/>
            <person name="Green B.R."/>
            <person name="Van de Peer Y."/>
            <person name="Grigoriev I.V."/>
        </authorList>
    </citation>
    <scope>NUCLEOTIDE SEQUENCE [LARGE SCALE GENOMIC DNA]</scope>
    <source>
        <strain evidence="2 3">CCMP1335</strain>
    </source>
</reference>
<accession>B8C7Q1</accession>
<dbReference type="PaxDb" id="35128-Thaps7853"/>
<dbReference type="InterPro" id="IPR052201">
    <property type="entry name" value="LRR-containing_regulator"/>
</dbReference>
<name>B8C7Q1_THAPS</name>
<reference evidence="2 3" key="1">
    <citation type="journal article" date="2004" name="Science">
        <title>The genome of the diatom Thalassiosira pseudonana: ecology, evolution, and metabolism.</title>
        <authorList>
            <person name="Armbrust E.V."/>
            <person name="Berges J.A."/>
            <person name="Bowler C."/>
            <person name="Green B.R."/>
            <person name="Martinez D."/>
            <person name="Putnam N.H."/>
            <person name="Zhou S."/>
            <person name="Allen A.E."/>
            <person name="Apt K.E."/>
            <person name="Bechner M."/>
            <person name="Brzezinski M.A."/>
            <person name="Chaal B.K."/>
            <person name="Chiovitti A."/>
            <person name="Davis A.K."/>
            <person name="Demarest M.S."/>
            <person name="Detter J.C."/>
            <person name="Glavina T."/>
            <person name="Goodstein D."/>
            <person name="Hadi M.Z."/>
            <person name="Hellsten U."/>
            <person name="Hildebrand M."/>
            <person name="Jenkins B.D."/>
            <person name="Jurka J."/>
            <person name="Kapitonov V.V."/>
            <person name="Kroger N."/>
            <person name="Lau W.W."/>
            <person name="Lane T.W."/>
            <person name="Larimer F.W."/>
            <person name="Lippmeier J.C."/>
            <person name="Lucas S."/>
            <person name="Medina M."/>
            <person name="Montsant A."/>
            <person name="Obornik M."/>
            <person name="Parker M.S."/>
            <person name="Palenik B."/>
            <person name="Pazour G.J."/>
            <person name="Richardson P.M."/>
            <person name="Rynearson T.A."/>
            <person name="Saito M.A."/>
            <person name="Schwartz D.C."/>
            <person name="Thamatrakoln K."/>
            <person name="Valentin K."/>
            <person name="Vardi A."/>
            <person name="Wilkerson F.P."/>
            <person name="Rokhsar D.S."/>
        </authorList>
    </citation>
    <scope>NUCLEOTIDE SEQUENCE [LARGE SCALE GENOMIC DNA]</scope>
    <source>
        <strain evidence="2 3">CCMP1335</strain>
    </source>
</reference>
<dbReference type="Proteomes" id="UP000001449">
    <property type="component" value="Chromosome 9"/>
</dbReference>
<dbReference type="PANTHER" id="PTHR24111">
    <property type="entry name" value="LEUCINE-RICH REPEAT-CONTAINING PROTEIN 34"/>
    <property type="match status" value="1"/>
</dbReference>
<keyword evidence="1" id="KW-0677">Repeat</keyword>
<dbReference type="HOGENOM" id="CLU_687933_0_0_1"/>
<organism evidence="2 3">
    <name type="scientific">Thalassiosira pseudonana</name>
    <name type="common">Marine diatom</name>
    <name type="synonym">Cyclotella nana</name>
    <dbReference type="NCBI Taxonomy" id="35128"/>
    <lineage>
        <taxon>Eukaryota</taxon>
        <taxon>Sar</taxon>
        <taxon>Stramenopiles</taxon>
        <taxon>Ochrophyta</taxon>
        <taxon>Bacillariophyta</taxon>
        <taxon>Coscinodiscophyceae</taxon>
        <taxon>Thalassiosirophycidae</taxon>
        <taxon>Thalassiosirales</taxon>
        <taxon>Thalassiosiraceae</taxon>
        <taxon>Thalassiosira</taxon>
    </lineage>
</organism>
<evidence type="ECO:0000256" key="1">
    <source>
        <dbReference type="ARBA" id="ARBA00022737"/>
    </source>
</evidence>
<dbReference type="GeneID" id="7451030"/>
<dbReference type="InParanoid" id="B8C7Q1"/>
<dbReference type="Gene3D" id="3.80.10.10">
    <property type="entry name" value="Ribonuclease Inhibitor"/>
    <property type="match status" value="1"/>
</dbReference>
<dbReference type="AlphaFoldDB" id="B8C7Q1"/>